<evidence type="ECO:0000256" key="1">
    <source>
        <dbReference type="SAM" id="MobiDB-lite"/>
    </source>
</evidence>
<evidence type="ECO:0000313" key="2">
    <source>
        <dbReference type="EMBL" id="KAJ1720529.1"/>
    </source>
</evidence>
<feature type="region of interest" description="Disordered" evidence="1">
    <location>
        <begin position="366"/>
        <end position="455"/>
    </location>
</feature>
<dbReference type="InterPro" id="IPR014752">
    <property type="entry name" value="Arrestin-like_C"/>
</dbReference>
<dbReference type="Proteomes" id="UP001149813">
    <property type="component" value="Unassembled WGS sequence"/>
</dbReference>
<dbReference type="EMBL" id="JANBOJ010000249">
    <property type="protein sequence ID" value="KAJ1720529.1"/>
    <property type="molecule type" value="Genomic_DNA"/>
</dbReference>
<dbReference type="Gene3D" id="2.60.40.640">
    <property type="match status" value="1"/>
</dbReference>
<name>A0A9W7XY04_9FUNG</name>
<keyword evidence="3" id="KW-1185">Reference proteome</keyword>
<evidence type="ECO:0008006" key="4">
    <source>
        <dbReference type="Google" id="ProtNLM"/>
    </source>
</evidence>
<organism evidence="2 3">
    <name type="scientific">Coemansia erecta</name>
    <dbReference type="NCBI Taxonomy" id="147472"/>
    <lineage>
        <taxon>Eukaryota</taxon>
        <taxon>Fungi</taxon>
        <taxon>Fungi incertae sedis</taxon>
        <taxon>Zoopagomycota</taxon>
        <taxon>Kickxellomycotina</taxon>
        <taxon>Kickxellomycetes</taxon>
        <taxon>Kickxellales</taxon>
        <taxon>Kickxellaceae</taxon>
        <taxon>Coemansia</taxon>
    </lineage>
</organism>
<reference evidence="2" key="1">
    <citation type="submission" date="2022-07" db="EMBL/GenBank/DDBJ databases">
        <title>Phylogenomic reconstructions and comparative analyses of Kickxellomycotina fungi.</title>
        <authorList>
            <person name="Reynolds N.K."/>
            <person name="Stajich J.E."/>
            <person name="Barry K."/>
            <person name="Grigoriev I.V."/>
            <person name="Crous P."/>
            <person name="Smith M.E."/>
        </authorList>
    </citation>
    <scope>NUCLEOTIDE SEQUENCE</scope>
    <source>
        <strain evidence="2">NBRC 32514</strain>
    </source>
</reference>
<protein>
    <recommendedName>
        <fullName evidence="4">Arrestin C-terminal-like domain-containing protein</fullName>
    </recommendedName>
</protein>
<comment type="caution">
    <text evidence="2">The sequence shown here is derived from an EMBL/GenBank/DDBJ whole genome shotgun (WGS) entry which is preliminary data.</text>
</comment>
<evidence type="ECO:0000313" key="3">
    <source>
        <dbReference type="Proteomes" id="UP001149813"/>
    </source>
</evidence>
<dbReference type="OrthoDB" id="2333384at2759"/>
<sequence>MFLPSIRIFTLGDVVLQGPPNECPGFIFSGRVIVKINVPTTVRTLDIVFQSQQGSRWLQLKRPARKPDESGVMYRDTLYVASESSASAVWGKGSYEFYFQMVLPGTLCETMYTEHKRVAYELRATLTTGGALSGHRRSSVLPVAVKRVPYFGSAWESIANDVIHVTAVWRNKIEMCALGCSRVQRDDQPLRVKGVIRALEKGFRLMRVGFILEERTRSRLGGSAGGVKCTSSIAACKYLRAKDGSDDHGGWHGSLIVDQKAFELELQIPKAYAKIQYDIRHGPVTVSHRLAFVVAVVDQMGRRTSLRLFTPLHIMPHDWVDSGDELPSYTSSFADRVLLKSSVPCQPDRNADTARASSVCRISVAIDGENSDGEDEDASSRHGSFSETELGDDGCVQLGKDIVPTDQGWDWGLGWPKDDDALSRIEEVDNDDDDDDDNDEPAASEGSSSTQLPRISRCVLPAHVIG</sequence>
<proteinExistence type="predicted"/>
<gene>
    <name evidence="2" type="ORF">LPJ53_004848</name>
</gene>
<accession>A0A9W7XY04</accession>
<feature type="compositionally biased region" description="Acidic residues" evidence="1">
    <location>
        <begin position="428"/>
        <end position="442"/>
    </location>
</feature>
<dbReference type="AlphaFoldDB" id="A0A9W7XY04"/>
<feature type="compositionally biased region" description="Basic and acidic residues" evidence="1">
    <location>
        <begin position="416"/>
        <end position="427"/>
    </location>
</feature>